<keyword evidence="12" id="KW-0902">Two-component regulatory system</keyword>
<comment type="subcellular location">
    <subcellularLocation>
        <location evidence="2">Cell membrane</location>
        <topology evidence="2">Multi-pass membrane protein</topology>
    </subcellularLocation>
</comment>
<dbReference type="InterPro" id="IPR050398">
    <property type="entry name" value="HssS/ArlS-like"/>
</dbReference>
<sequence length="466" mass="53382">MSRLFRSLQAKYMLIIFVGLVLIQFTYITLSLVLTIGINFRREAADGMPSAQQIEKDWHEAAGSLTEVTRESVLELFREWKTRYPEASMFWVDEQGDLAVELDASESLPTSWSASYTAAFIKERYGGDPFTVIAFAGDEGGSGFVVFEIDRRFFLSDYALLYEEYAEWIFAALILIILLFILISYMFFRGIRKRLVQLQEAMSIRDVDGLPVPIDVRKQDEIGQLEQSFNEMIEELKESKRREQEEEQLRRELIANLSHDLRTPLTKIRAQAFTINKENLSAEGRRAIEAMESSVVSMDRLIDNLMAYTLLMANKYQYAPRSTDVLRFVREHLATWYPLFEREGFEVDVDLAPLRVSHWEIDPIWMGRVLDNLFQNVLRHAKQGRFVRVSTETTSAYDALVIADRGPGMGSGSSEEKGAGIGLSIVDRMLLGMNLHWDVHSDVSGTVVQIKRIYDLDDLPPASRSH</sequence>
<dbReference type="CDD" id="cd06225">
    <property type="entry name" value="HAMP"/>
    <property type="match status" value="1"/>
</dbReference>
<evidence type="ECO:0000256" key="1">
    <source>
        <dbReference type="ARBA" id="ARBA00000085"/>
    </source>
</evidence>
<dbReference type="PROSITE" id="PS50109">
    <property type="entry name" value="HIS_KIN"/>
    <property type="match status" value="1"/>
</dbReference>
<dbReference type="Pfam" id="PF02518">
    <property type="entry name" value="HATPase_c"/>
    <property type="match status" value="1"/>
</dbReference>
<dbReference type="InterPro" id="IPR003661">
    <property type="entry name" value="HisK_dim/P_dom"/>
</dbReference>
<evidence type="ECO:0000256" key="10">
    <source>
        <dbReference type="ARBA" id="ARBA00022840"/>
    </source>
</evidence>
<protein>
    <recommendedName>
        <fullName evidence="3">histidine kinase</fullName>
        <ecNumber evidence="3">2.7.13.3</ecNumber>
    </recommendedName>
</protein>
<dbReference type="InterPro" id="IPR036097">
    <property type="entry name" value="HisK_dim/P_sf"/>
</dbReference>
<feature type="transmembrane region" description="Helical" evidence="15">
    <location>
        <begin position="12"/>
        <end position="38"/>
    </location>
</feature>
<dbReference type="SUPFAM" id="SSF158472">
    <property type="entry name" value="HAMP domain-like"/>
    <property type="match status" value="1"/>
</dbReference>
<feature type="transmembrane region" description="Helical" evidence="15">
    <location>
        <begin position="168"/>
        <end position="188"/>
    </location>
</feature>
<keyword evidence="14" id="KW-0175">Coiled coil</keyword>
<name>A0A916QAX9_9BACL</name>
<evidence type="ECO:0000256" key="12">
    <source>
        <dbReference type="ARBA" id="ARBA00023012"/>
    </source>
</evidence>
<dbReference type="Pfam" id="PF00512">
    <property type="entry name" value="HisKA"/>
    <property type="match status" value="1"/>
</dbReference>
<feature type="coiled-coil region" evidence="14">
    <location>
        <begin position="222"/>
        <end position="256"/>
    </location>
</feature>
<dbReference type="SMART" id="SM00387">
    <property type="entry name" value="HATPase_c"/>
    <property type="match status" value="1"/>
</dbReference>
<keyword evidence="4" id="KW-1003">Cell membrane</keyword>
<dbReference type="GO" id="GO:0005886">
    <property type="term" value="C:plasma membrane"/>
    <property type="evidence" value="ECO:0007669"/>
    <property type="project" value="UniProtKB-SubCell"/>
</dbReference>
<feature type="domain" description="Histidine kinase" evidence="16">
    <location>
        <begin position="256"/>
        <end position="456"/>
    </location>
</feature>
<dbReference type="Proteomes" id="UP000654993">
    <property type="component" value="Unassembled WGS sequence"/>
</dbReference>
<keyword evidence="10" id="KW-0067">ATP-binding</keyword>
<gene>
    <name evidence="18" type="ORF">PRECH8_06930</name>
</gene>
<dbReference type="PANTHER" id="PTHR45528:SF9">
    <property type="entry name" value="SENSOR HISTIDINE KINASE YBDK"/>
    <property type="match status" value="1"/>
</dbReference>
<dbReference type="SMART" id="SM00388">
    <property type="entry name" value="HisKA"/>
    <property type="match status" value="1"/>
</dbReference>
<keyword evidence="6" id="KW-0808">Transferase</keyword>
<dbReference type="RefSeq" id="WP_200965683.1">
    <property type="nucleotide sequence ID" value="NZ_BMAQ01000005.1"/>
</dbReference>
<dbReference type="Gene3D" id="6.10.340.10">
    <property type="match status" value="1"/>
</dbReference>
<dbReference type="EC" id="2.7.13.3" evidence="3"/>
<evidence type="ECO:0000256" key="15">
    <source>
        <dbReference type="SAM" id="Phobius"/>
    </source>
</evidence>
<dbReference type="PANTHER" id="PTHR45528">
    <property type="entry name" value="SENSOR HISTIDINE KINASE CPXA"/>
    <property type="match status" value="1"/>
</dbReference>
<dbReference type="EMBL" id="BMAQ01000005">
    <property type="protein sequence ID" value="GFR37397.1"/>
    <property type="molecule type" value="Genomic_DNA"/>
</dbReference>
<dbReference type="PROSITE" id="PS50885">
    <property type="entry name" value="HAMP"/>
    <property type="match status" value="1"/>
</dbReference>
<evidence type="ECO:0000256" key="9">
    <source>
        <dbReference type="ARBA" id="ARBA00022777"/>
    </source>
</evidence>
<evidence type="ECO:0000256" key="3">
    <source>
        <dbReference type="ARBA" id="ARBA00012438"/>
    </source>
</evidence>
<organism evidence="18 19">
    <name type="scientific">Insulibacter thermoxylanivorax</name>
    <dbReference type="NCBI Taxonomy" id="2749268"/>
    <lineage>
        <taxon>Bacteria</taxon>
        <taxon>Bacillati</taxon>
        <taxon>Bacillota</taxon>
        <taxon>Bacilli</taxon>
        <taxon>Bacillales</taxon>
        <taxon>Paenibacillaceae</taxon>
        <taxon>Insulibacter</taxon>
    </lineage>
</organism>
<reference evidence="18" key="2">
    <citation type="journal article" date="2021" name="Data Brief">
        <title>Draft genome sequence data of the facultative, thermophilic, xylanolytic bacterium Paenibacillus sp. strain DA-C8.</title>
        <authorList>
            <person name="Chhe C."/>
            <person name="Uke A."/>
            <person name="Baramee S."/>
            <person name="Ungkulpasvich U."/>
            <person name="Tachaapaikoon C."/>
            <person name="Pason P."/>
            <person name="Waeonukul R."/>
            <person name="Ratanakhanokchai K."/>
            <person name="Kosugi A."/>
        </authorList>
    </citation>
    <scope>NUCLEOTIDE SEQUENCE</scope>
    <source>
        <strain evidence="18">DA-C8</strain>
    </source>
</reference>
<evidence type="ECO:0000256" key="8">
    <source>
        <dbReference type="ARBA" id="ARBA00022741"/>
    </source>
</evidence>
<evidence type="ECO:0000313" key="18">
    <source>
        <dbReference type="EMBL" id="GFR37397.1"/>
    </source>
</evidence>
<evidence type="ECO:0000259" key="16">
    <source>
        <dbReference type="PROSITE" id="PS50109"/>
    </source>
</evidence>
<dbReference type="InterPro" id="IPR036890">
    <property type="entry name" value="HATPase_C_sf"/>
</dbReference>
<dbReference type="Gene3D" id="3.30.565.10">
    <property type="entry name" value="Histidine kinase-like ATPase, C-terminal domain"/>
    <property type="match status" value="1"/>
</dbReference>
<comment type="caution">
    <text evidence="18">The sequence shown here is derived from an EMBL/GenBank/DDBJ whole genome shotgun (WGS) entry which is preliminary data.</text>
</comment>
<dbReference type="SUPFAM" id="SSF55874">
    <property type="entry name" value="ATPase domain of HSP90 chaperone/DNA topoisomerase II/histidine kinase"/>
    <property type="match status" value="1"/>
</dbReference>
<dbReference type="InterPro" id="IPR005467">
    <property type="entry name" value="His_kinase_dom"/>
</dbReference>
<dbReference type="InterPro" id="IPR003594">
    <property type="entry name" value="HATPase_dom"/>
</dbReference>
<evidence type="ECO:0000256" key="14">
    <source>
        <dbReference type="SAM" id="Coils"/>
    </source>
</evidence>
<dbReference type="Pfam" id="PF00672">
    <property type="entry name" value="HAMP"/>
    <property type="match status" value="1"/>
</dbReference>
<evidence type="ECO:0000256" key="6">
    <source>
        <dbReference type="ARBA" id="ARBA00022679"/>
    </source>
</evidence>
<evidence type="ECO:0000256" key="7">
    <source>
        <dbReference type="ARBA" id="ARBA00022692"/>
    </source>
</evidence>
<dbReference type="Gene3D" id="1.10.287.130">
    <property type="match status" value="1"/>
</dbReference>
<keyword evidence="5" id="KW-0597">Phosphoprotein</keyword>
<evidence type="ECO:0000256" key="4">
    <source>
        <dbReference type="ARBA" id="ARBA00022475"/>
    </source>
</evidence>
<keyword evidence="9" id="KW-0418">Kinase</keyword>
<evidence type="ECO:0000256" key="11">
    <source>
        <dbReference type="ARBA" id="ARBA00022989"/>
    </source>
</evidence>
<evidence type="ECO:0000313" key="19">
    <source>
        <dbReference type="Proteomes" id="UP000654993"/>
    </source>
</evidence>
<proteinExistence type="predicted"/>
<keyword evidence="11 15" id="KW-1133">Transmembrane helix</keyword>
<keyword evidence="13 15" id="KW-0472">Membrane</keyword>
<dbReference type="GO" id="GO:0005524">
    <property type="term" value="F:ATP binding"/>
    <property type="evidence" value="ECO:0007669"/>
    <property type="project" value="UniProtKB-KW"/>
</dbReference>
<dbReference type="SUPFAM" id="SSF47384">
    <property type="entry name" value="Homodimeric domain of signal transducing histidine kinase"/>
    <property type="match status" value="1"/>
</dbReference>
<feature type="domain" description="HAMP" evidence="17">
    <location>
        <begin position="189"/>
        <end position="241"/>
    </location>
</feature>
<comment type="catalytic activity">
    <reaction evidence="1">
        <text>ATP + protein L-histidine = ADP + protein N-phospho-L-histidine.</text>
        <dbReference type="EC" id="2.7.13.3"/>
    </reaction>
</comment>
<evidence type="ECO:0000259" key="17">
    <source>
        <dbReference type="PROSITE" id="PS50885"/>
    </source>
</evidence>
<dbReference type="AlphaFoldDB" id="A0A916QAX9"/>
<dbReference type="CDD" id="cd00082">
    <property type="entry name" value="HisKA"/>
    <property type="match status" value="1"/>
</dbReference>
<keyword evidence="19" id="KW-1185">Reference proteome</keyword>
<dbReference type="SMART" id="SM00304">
    <property type="entry name" value="HAMP"/>
    <property type="match status" value="1"/>
</dbReference>
<dbReference type="GO" id="GO:0000155">
    <property type="term" value="F:phosphorelay sensor kinase activity"/>
    <property type="evidence" value="ECO:0007669"/>
    <property type="project" value="InterPro"/>
</dbReference>
<dbReference type="InterPro" id="IPR003660">
    <property type="entry name" value="HAMP_dom"/>
</dbReference>
<evidence type="ECO:0000256" key="13">
    <source>
        <dbReference type="ARBA" id="ARBA00023136"/>
    </source>
</evidence>
<evidence type="ECO:0000256" key="2">
    <source>
        <dbReference type="ARBA" id="ARBA00004651"/>
    </source>
</evidence>
<reference evidence="18" key="1">
    <citation type="submission" date="2020-08" db="EMBL/GenBank/DDBJ databases">
        <authorList>
            <person name="Uke A."/>
            <person name="Chhe C."/>
            <person name="Baramee S."/>
            <person name="Kosugi A."/>
        </authorList>
    </citation>
    <scope>NUCLEOTIDE SEQUENCE</scope>
    <source>
        <strain evidence="18">DA-C8</strain>
    </source>
</reference>
<keyword evidence="8" id="KW-0547">Nucleotide-binding</keyword>
<evidence type="ECO:0000256" key="5">
    <source>
        <dbReference type="ARBA" id="ARBA00022553"/>
    </source>
</evidence>
<keyword evidence="7 15" id="KW-0812">Transmembrane</keyword>
<accession>A0A916QAX9</accession>